<dbReference type="Proteomes" id="UP000521872">
    <property type="component" value="Unassembled WGS sequence"/>
</dbReference>
<keyword evidence="3" id="KW-1185">Reference proteome</keyword>
<evidence type="ECO:0000256" key="1">
    <source>
        <dbReference type="SAM" id="MobiDB-lite"/>
    </source>
</evidence>
<reference evidence="2 3" key="1">
    <citation type="submission" date="2019-12" db="EMBL/GenBank/DDBJ databases">
        <authorList>
            <person name="Floudas D."/>
            <person name="Bentzer J."/>
            <person name="Ahren D."/>
            <person name="Johansson T."/>
            <person name="Persson P."/>
            <person name="Tunlid A."/>
        </authorList>
    </citation>
    <scope>NUCLEOTIDE SEQUENCE [LARGE SCALE GENOMIC DNA]</scope>
    <source>
        <strain evidence="2 3">CBS 102.39</strain>
    </source>
</reference>
<feature type="region of interest" description="Disordered" evidence="1">
    <location>
        <begin position="1"/>
        <end position="26"/>
    </location>
</feature>
<organism evidence="2 3">
    <name type="scientific">Agrocybe pediades</name>
    <dbReference type="NCBI Taxonomy" id="84607"/>
    <lineage>
        <taxon>Eukaryota</taxon>
        <taxon>Fungi</taxon>
        <taxon>Dikarya</taxon>
        <taxon>Basidiomycota</taxon>
        <taxon>Agaricomycotina</taxon>
        <taxon>Agaricomycetes</taxon>
        <taxon>Agaricomycetidae</taxon>
        <taxon>Agaricales</taxon>
        <taxon>Agaricineae</taxon>
        <taxon>Strophariaceae</taxon>
        <taxon>Agrocybe</taxon>
    </lineage>
</organism>
<comment type="caution">
    <text evidence="2">The sequence shown here is derived from an EMBL/GenBank/DDBJ whole genome shotgun (WGS) entry which is preliminary data.</text>
</comment>
<evidence type="ECO:0000313" key="3">
    <source>
        <dbReference type="Proteomes" id="UP000521872"/>
    </source>
</evidence>
<evidence type="ECO:0000313" key="2">
    <source>
        <dbReference type="EMBL" id="KAF4614969.1"/>
    </source>
</evidence>
<accession>A0A8H4VP48</accession>
<protein>
    <submittedName>
        <fullName evidence="2">Uncharacterized protein</fullName>
    </submittedName>
</protein>
<sequence>MELSHIDREERRCRKQDVPQDDGLGSEFFDENRQRELLSMYVRSMLAAATARREGTTRRCDIPLSAAAKAEQSQLAHGALSSHSRGLGWYLL</sequence>
<dbReference type="EMBL" id="JAACJL010000044">
    <property type="protein sequence ID" value="KAF4614969.1"/>
    <property type="molecule type" value="Genomic_DNA"/>
</dbReference>
<name>A0A8H4VP48_9AGAR</name>
<proteinExistence type="predicted"/>
<gene>
    <name evidence="2" type="ORF">D9613_002488</name>
</gene>
<feature type="compositionally biased region" description="Basic and acidic residues" evidence="1">
    <location>
        <begin position="1"/>
        <end position="18"/>
    </location>
</feature>
<dbReference type="AlphaFoldDB" id="A0A8H4VP48"/>